<dbReference type="GO" id="GO:0000293">
    <property type="term" value="F:ferric-chelate reductase activity"/>
    <property type="evidence" value="ECO:0007669"/>
    <property type="project" value="TreeGrafter"/>
</dbReference>
<protein>
    <recommendedName>
        <fullName evidence="11">FAD-binding FR-type domain-containing protein</fullName>
    </recommendedName>
</protein>
<dbReference type="Pfam" id="PF08030">
    <property type="entry name" value="NAD_binding_6"/>
    <property type="match status" value="1"/>
</dbReference>
<keyword evidence="5 10" id="KW-1133">Transmembrane helix</keyword>
<feature type="transmembrane region" description="Helical" evidence="10">
    <location>
        <begin position="240"/>
        <end position="260"/>
    </location>
</feature>
<comment type="caution">
    <text evidence="12">The sequence shown here is derived from an EMBL/GenBank/DDBJ whole genome shotgun (WGS) entry which is preliminary data.</text>
</comment>
<feature type="domain" description="FAD-binding FR-type" evidence="11">
    <location>
        <begin position="281"/>
        <end position="409"/>
    </location>
</feature>
<feature type="transmembrane region" description="Helical" evidence="10">
    <location>
        <begin position="109"/>
        <end position="128"/>
    </location>
</feature>
<dbReference type="InParanoid" id="A0A2N3NFN2"/>
<keyword evidence="13" id="KW-1185">Reference proteome</keyword>
<feature type="transmembrane region" description="Helical" evidence="10">
    <location>
        <begin position="177"/>
        <end position="200"/>
    </location>
</feature>
<evidence type="ECO:0000256" key="6">
    <source>
        <dbReference type="ARBA" id="ARBA00023002"/>
    </source>
</evidence>
<dbReference type="InterPro" id="IPR051410">
    <property type="entry name" value="Ferric/Cupric_Reductase"/>
</dbReference>
<keyword evidence="8 10" id="KW-0472">Membrane</keyword>
<dbReference type="OrthoDB" id="10006946at2759"/>
<dbReference type="PANTHER" id="PTHR32361:SF28">
    <property type="entry name" value="FRP1P"/>
    <property type="match status" value="1"/>
</dbReference>
<keyword evidence="7" id="KW-0406">Ion transport</keyword>
<dbReference type="CDD" id="cd06186">
    <property type="entry name" value="NOX_Duox_like_FAD_NADP"/>
    <property type="match status" value="1"/>
</dbReference>
<gene>
    <name evidence="12" type="ORF">jhhlp_002972</name>
</gene>
<dbReference type="GO" id="GO:0005886">
    <property type="term" value="C:plasma membrane"/>
    <property type="evidence" value="ECO:0007669"/>
    <property type="project" value="TreeGrafter"/>
</dbReference>
<dbReference type="GO" id="GO:0015677">
    <property type="term" value="P:copper ion import"/>
    <property type="evidence" value="ECO:0007669"/>
    <property type="project" value="TreeGrafter"/>
</dbReference>
<evidence type="ECO:0000313" key="12">
    <source>
        <dbReference type="EMBL" id="PKS11211.1"/>
    </source>
</evidence>
<dbReference type="PANTHER" id="PTHR32361">
    <property type="entry name" value="FERRIC/CUPRIC REDUCTASE TRANSMEMBRANE COMPONENT"/>
    <property type="match status" value="1"/>
</dbReference>
<dbReference type="Pfam" id="PF01794">
    <property type="entry name" value="Ferric_reduct"/>
    <property type="match status" value="1"/>
</dbReference>
<name>A0A2N3NFN2_9PEZI</name>
<evidence type="ECO:0000256" key="5">
    <source>
        <dbReference type="ARBA" id="ARBA00022989"/>
    </source>
</evidence>
<keyword evidence="3" id="KW-0813">Transport</keyword>
<dbReference type="Proteomes" id="UP000233524">
    <property type="component" value="Unassembled WGS sequence"/>
</dbReference>
<dbReference type="AlphaFoldDB" id="A0A2N3NFN2"/>
<accession>A0A2N3NFN2</accession>
<comment type="subcellular location">
    <subcellularLocation>
        <location evidence="1">Membrane</location>
        <topology evidence="1">Multi-pass membrane protein</topology>
    </subcellularLocation>
</comment>
<dbReference type="GO" id="GO:0006879">
    <property type="term" value="P:intracellular iron ion homeostasis"/>
    <property type="evidence" value="ECO:0007669"/>
    <property type="project" value="TreeGrafter"/>
</dbReference>
<keyword evidence="4 10" id="KW-0812">Transmembrane</keyword>
<evidence type="ECO:0000256" key="9">
    <source>
        <dbReference type="SAM" id="MobiDB-lite"/>
    </source>
</evidence>
<dbReference type="EMBL" id="NLAX01000008">
    <property type="protein sequence ID" value="PKS11211.1"/>
    <property type="molecule type" value="Genomic_DNA"/>
</dbReference>
<evidence type="ECO:0000256" key="3">
    <source>
        <dbReference type="ARBA" id="ARBA00022448"/>
    </source>
</evidence>
<feature type="region of interest" description="Disordered" evidence="9">
    <location>
        <begin position="498"/>
        <end position="518"/>
    </location>
</feature>
<dbReference type="GO" id="GO:0006826">
    <property type="term" value="P:iron ion transport"/>
    <property type="evidence" value="ECO:0007669"/>
    <property type="project" value="TreeGrafter"/>
</dbReference>
<dbReference type="Gene3D" id="3.40.50.80">
    <property type="entry name" value="Nucleotide-binding domain of ferredoxin-NADP reductase (FNR) module"/>
    <property type="match status" value="1"/>
</dbReference>
<dbReference type="InterPro" id="IPR013121">
    <property type="entry name" value="Fe_red_NAD-bd_6"/>
</dbReference>
<feature type="transmembrane region" description="Helical" evidence="10">
    <location>
        <begin position="30"/>
        <end position="49"/>
    </location>
</feature>
<reference evidence="12 13" key="1">
    <citation type="journal article" date="2017" name="G3 (Bethesda)">
        <title>First Draft Genome Sequence of the Pathogenic Fungus Lomentospora prolificans (Formerly Scedosporium prolificans).</title>
        <authorList>
            <person name="Luo R."/>
            <person name="Zimin A."/>
            <person name="Workman R."/>
            <person name="Fan Y."/>
            <person name="Pertea G."/>
            <person name="Grossman N."/>
            <person name="Wear M.P."/>
            <person name="Jia B."/>
            <person name="Miller H."/>
            <person name="Casadevall A."/>
            <person name="Timp W."/>
            <person name="Zhang S.X."/>
            <person name="Salzberg S.L."/>
        </authorList>
    </citation>
    <scope>NUCLEOTIDE SEQUENCE [LARGE SCALE GENOMIC DNA]</scope>
    <source>
        <strain evidence="12 13">JHH-5317</strain>
    </source>
</reference>
<evidence type="ECO:0000256" key="7">
    <source>
        <dbReference type="ARBA" id="ARBA00023065"/>
    </source>
</evidence>
<evidence type="ECO:0000256" key="4">
    <source>
        <dbReference type="ARBA" id="ARBA00022692"/>
    </source>
</evidence>
<dbReference type="InterPro" id="IPR017927">
    <property type="entry name" value="FAD-bd_FR_type"/>
</dbReference>
<evidence type="ECO:0000256" key="10">
    <source>
        <dbReference type="SAM" id="Phobius"/>
    </source>
</evidence>
<evidence type="ECO:0000256" key="2">
    <source>
        <dbReference type="ARBA" id="ARBA00006278"/>
    </source>
</evidence>
<dbReference type="STRING" id="41688.A0A2N3NFN2"/>
<organism evidence="12 13">
    <name type="scientific">Lomentospora prolificans</name>
    <dbReference type="NCBI Taxonomy" id="41688"/>
    <lineage>
        <taxon>Eukaryota</taxon>
        <taxon>Fungi</taxon>
        <taxon>Dikarya</taxon>
        <taxon>Ascomycota</taxon>
        <taxon>Pezizomycotina</taxon>
        <taxon>Sordariomycetes</taxon>
        <taxon>Hypocreomycetidae</taxon>
        <taxon>Microascales</taxon>
        <taxon>Microascaceae</taxon>
        <taxon>Lomentospora</taxon>
    </lineage>
</organism>
<dbReference type="VEuPathDB" id="FungiDB:jhhlp_002972"/>
<evidence type="ECO:0000313" key="13">
    <source>
        <dbReference type="Proteomes" id="UP000233524"/>
    </source>
</evidence>
<dbReference type="FunCoup" id="A0A2N3NFN2">
    <property type="interactions" value="18"/>
</dbReference>
<dbReference type="PROSITE" id="PS51384">
    <property type="entry name" value="FAD_FR"/>
    <property type="match status" value="1"/>
</dbReference>
<comment type="similarity">
    <text evidence="2">Belongs to the ferric reductase (FRE) family.</text>
</comment>
<feature type="compositionally biased region" description="Polar residues" evidence="9">
    <location>
        <begin position="498"/>
        <end position="513"/>
    </location>
</feature>
<dbReference type="InterPro" id="IPR039261">
    <property type="entry name" value="FNR_nucleotide-bd"/>
</dbReference>
<proteinExistence type="inferred from homology"/>
<dbReference type="SFLD" id="SFLDS00052">
    <property type="entry name" value="Ferric_Reductase_Domain"/>
    <property type="match status" value="1"/>
</dbReference>
<keyword evidence="6" id="KW-0560">Oxidoreductase</keyword>
<sequence length="595" mass="66108">MAWWDFEINLQPTEEQKIGRRAVLDRYGRYAFASAFAPIVIILLCRLALWTSSSKKEASYVAVPASRLAKSRHGRSRRGYLAQLGQKTGWWLSEPIMIFGLRCGLRDEWVFGVVWGFWLGVLCVLESGHDFLHLTKRFGIIGVSQLPIQHILALKVINPYAAAFRTSHEDVNRFHRVLGRLIFCLLWLHLVFYINFFIAADKFPARILEPDVFAGLFAFTMYHVLYGTSMTVVRQWSYRVFFITHLFVVFVTPGMIFIHAKPTRPYILSSIALFVVDLVVRKLTTSTASATVEIVPGTNLVKISAALPEKKILTLGDRPGSHVYLSIPWGARPKLSLSSPFPILFEFLFNPFTVADVDHVNGELVLVARHMGGPLTSRLLQLGDGNPNESFTGRVPLSIEGPYGVIAKRVPSLAAGGVDRVLLVAGGIGATFAFPIYKALKASDPDAAVELVWVVRNPSEVSWALSGSSAHPESASCILDDPSVHVFVTGKSLNSAGSYTSENGGRASRSSSADIPLSDMAGSKELSRAERQLQTRKRPNLKQFVDETFKSGDEAERVAVLVCGPEEMGLRMREYVGAWVSKGRDVFWHNEYFGW</sequence>
<dbReference type="SUPFAM" id="SSF52343">
    <property type="entry name" value="Ferredoxin reductase-like, C-terminal NADP-linked domain"/>
    <property type="match status" value="1"/>
</dbReference>
<evidence type="ECO:0000256" key="8">
    <source>
        <dbReference type="ARBA" id="ARBA00023136"/>
    </source>
</evidence>
<feature type="transmembrane region" description="Helical" evidence="10">
    <location>
        <begin position="212"/>
        <end position="233"/>
    </location>
</feature>
<evidence type="ECO:0000259" key="11">
    <source>
        <dbReference type="PROSITE" id="PS51384"/>
    </source>
</evidence>
<dbReference type="InterPro" id="IPR013130">
    <property type="entry name" value="Fe3_Rdtase_TM_dom"/>
</dbReference>
<evidence type="ECO:0000256" key="1">
    <source>
        <dbReference type="ARBA" id="ARBA00004141"/>
    </source>
</evidence>
<dbReference type="SFLD" id="SFLDG01168">
    <property type="entry name" value="Ferric_reductase_subgroup_(FRE"/>
    <property type="match status" value="1"/>
</dbReference>